<dbReference type="EMBL" id="UGQL01000002">
    <property type="protein sequence ID" value="STZ70084.1"/>
    <property type="molecule type" value="Genomic_DNA"/>
</dbReference>
<dbReference type="AlphaFoldDB" id="A0A378U656"/>
<name>A0A378U656_MYROD</name>
<evidence type="ECO:0000313" key="1">
    <source>
        <dbReference type="EMBL" id="STZ70084.1"/>
    </source>
</evidence>
<evidence type="ECO:0000313" key="2">
    <source>
        <dbReference type="Proteomes" id="UP000255024"/>
    </source>
</evidence>
<organism evidence="1 2">
    <name type="scientific">Myroides odoratus</name>
    <name type="common">Flavobacterium odoratum</name>
    <dbReference type="NCBI Taxonomy" id="256"/>
    <lineage>
        <taxon>Bacteria</taxon>
        <taxon>Pseudomonadati</taxon>
        <taxon>Bacteroidota</taxon>
        <taxon>Flavobacteriia</taxon>
        <taxon>Flavobacteriales</taxon>
        <taxon>Flavobacteriaceae</taxon>
        <taxon>Myroides</taxon>
    </lineage>
</organism>
<reference evidence="1 2" key="1">
    <citation type="submission" date="2018-06" db="EMBL/GenBank/DDBJ databases">
        <authorList>
            <consortium name="Pathogen Informatics"/>
            <person name="Doyle S."/>
        </authorList>
    </citation>
    <scope>NUCLEOTIDE SEQUENCE [LARGE SCALE GENOMIC DNA]</scope>
    <source>
        <strain evidence="1 2">NCTC11179</strain>
    </source>
</reference>
<proteinExistence type="predicted"/>
<keyword evidence="2" id="KW-1185">Reference proteome</keyword>
<accession>A0A378U656</accession>
<sequence>MKIEPIFRAKMNSTMVKQEFTALFKGYNIPKELKSLVEFQVSENIPSYYSNAIYLMTEETPLIESFSTEEEFLKAFIPFAEANSSGSIYAFWINNKEVDDLTQAPIVAFGDEGGVFVVAKNIQELLQIAAYDVEAVVFEDEFYFQDKEVLEEEGEFNSAEFCTEYLDWLRTEAKLKPILTIEGVDAVVDHAQTTYQEKLEQYIKRFV</sequence>
<dbReference type="Proteomes" id="UP000255024">
    <property type="component" value="Unassembled WGS sequence"/>
</dbReference>
<protein>
    <submittedName>
        <fullName evidence="1">Uncharacterized protein</fullName>
    </submittedName>
</protein>
<gene>
    <name evidence="1" type="ORF">NCTC11179_03609</name>
</gene>